<dbReference type="AlphaFoldDB" id="B8IQP5"/>
<name>B8IQP5_METNO</name>
<reference evidence="1 2" key="1">
    <citation type="submission" date="2009-01" db="EMBL/GenBank/DDBJ databases">
        <title>Complete sequence of chromosome of Methylobacterium nodulans ORS 2060.</title>
        <authorList>
            <consortium name="US DOE Joint Genome Institute"/>
            <person name="Lucas S."/>
            <person name="Copeland A."/>
            <person name="Lapidus A."/>
            <person name="Glavina del Rio T."/>
            <person name="Dalin E."/>
            <person name="Tice H."/>
            <person name="Bruce D."/>
            <person name="Goodwin L."/>
            <person name="Pitluck S."/>
            <person name="Sims D."/>
            <person name="Brettin T."/>
            <person name="Detter J.C."/>
            <person name="Han C."/>
            <person name="Larimer F."/>
            <person name="Land M."/>
            <person name="Hauser L."/>
            <person name="Kyrpides N."/>
            <person name="Ivanova N."/>
            <person name="Marx C.J."/>
            <person name="Richardson P."/>
        </authorList>
    </citation>
    <scope>NUCLEOTIDE SEQUENCE [LARGE SCALE GENOMIC DNA]</scope>
    <source>
        <strain evidence="2">LMG 21967 / CNCM I-2342 / ORS 2060</strain>
    </source>
</reference>
<keyword evidence="2" id="KW-1185">Reference proteome</keyword>
<proteinExistence type="predicted"/>
<gene>
    <name evidence="1" type="ordered locus">Mnod_7604</name>
</gene>
<accession>B8IQP5</accession>
<evidence type="ECO:0000313" key="1">
    <source>
        <dbReference type="EMBL" id="ACL62340.1"/>
    </source>
</evidence>
<dbReference type="KEGG" id="mno:Mnod_7604"/>
<sequence length="84" mass="9557">MTTLFFNPRKLISDLIDAHGEDQDVAEEIARCAEEALEALCEENEWTLRNYDGSRTVEVDAMCENEGEVLEVAQRVIQRAIENV</sequence>
<protein>
    <submittedName>
        <fullName evidence="1">Uncharacterized protein</fullName>
    </submittedName>
</protein>
<dbReference type="EMBL" id="CP001349">
    <property type="protein sequence ID" value="ACL62340.1"/>
    <property type="molecule type" value="Genomic_DNA"/>
</dbReference>
<organism evidence="1 2">
    <name type="scientific">Methylobacterium nodulans (strain LMG 21967 / CNCM I-2342 / ORS 2060)</name>
    <dbReference type="NCBI Taxonomy" id="460265"/>
    <lineage>
        <taxon>Bacteria</taxon>
        <taxon>Pseudomonadati</taxon>
        <taxon>Pseudomonadota</taxon>
        <taxon>Alphaproteobacteria</taxon>
        <taxon>Hyphomicrobiales</taxon>
        <taxon>Methylobacteriaceae</taxon>
        <taxon>Methylobacterium</taxon>
    </lineage>
</organism>
<dbReference type="Proteomes" id="UP000008207">
    <property type="component" value="Chromosome"/>
</dbReference>
<dbReference type="HOGENOM" id="CLU_2523741_0_0_5"/>
<evidence type="ECO:0000313" key="2">
    <source>
        <dbReference type="Proteomes" id="UP000008207"/>
    </source>
</evidence>
<dbReference type="RefSeq" id="WP_015933893.1">
    <property type="nucleotide sequence ID" value="NC_011894.1"/>
</dbReference>